<dbReference type="Pfam" id="PF04760">
    <property type="entry name" value="IF2_N"/>
    <property type="match status" value="1"/>
</dbReference>
<dbReference type="InterPro" id="IPR006847">
    <property type="entry name" value="IF2_N"/>
</dbReference>
<protein>
    <recommendedName>
        <fullName evidence="6">Translation initiation factor IF-2 N-terminal domain-containing protein</fullName>
    </recommendedName>
</protein>
<keyword evidence="5" id="KW-1185">Reference proteome</keyword>
<reference evidence="4 5" key="1">
    <citation type="submission" date="2020-07" db="EMBL/GenBank/DDBJ databases">
        <title>Sequencing the genomes of 1000 actinobacteria strains.</title>
        <authorList>
            <person name="Klenk H.-P."/>
        </authorList>
    </citation>
    <scope>NUCLEOTIDE SEQUENCE [LARGE SCALE GENOMIC DNA]</scope>
    <source>
        <strain evidence="4 5">DSM 40398</strain>
    </source>
</reference>
<feature type="domain" description="Translation initiation factor IF-2 N-terminal" evidence="3">
    <location>
        <begin position="1"/>
        <end position="52"/>
    </location>
</feature>
<gene>
    <name evidence="4" type="ORF">BJY14_004009</name>
</gene>
<feature type="region of interest" description="Disordered" evidence="1">
    <location>
        <begin position="261"/>
        <end position="282"/>
    </location>
</feature>
<dbReference type="Gene3D" id="1.10.10.2480">
    <property type="match status" value="1"/>
</dbReference>
<accession>A0A7Y9EHS4</accession>
<dbReference type="NCBIfam" id="NF047832">
    <property type="entry name" value="caspase_w_EACC1"/>
    <property type="match status" value="1"/>
</dbReference>
<comment type="caution">
    <text evidence="4">The sequence shown here is derived from an EMBL/GenBank/DDBJ whole genome shotgun (WGS) entry which is preliminary data.</text>
</comment>
<dbReference type="GO" id="GO:0004197">
    <property type="term" value="F:cysteine-type endopeptidase activity"/>
    <property type="evidence" value="ECO:0007669"/>
    <property type="project" value="InterPro"/>
</dbReference>
<evidence type="ECO:0000313" key="5">
    <source>
        <dbReference type="Proteomes" id="UP000529783"/>
    </source>
</evidence>
<evidence type="ECO:0000313" key="4">
    <source>
        <dbReference type="EMBL" id="NYD48026.1"/>
    </source>
</evidence>
<dbReference type="InterPro" id="IPR011600">
    <property type="entry name" value="Pept_C14_caspase"/>
</dbReference>
<dbReference type="Pfam" id="PF00656">
    <property type="entry name" value="Peptidase_C14"/>
    <property type="match status" value="1"/>
</dbReference>
<organism evidence="4 5">
    <name type="scientific">Actinomadura luteofluorescens</name>
    <dbReference type="NCBI Taxonomy" id="46163"/>
    <lineage>
        <taxon>Bacteria</taxon>
        <taxon>Bacillati</taxon>
        <taxon>Actinomycetota</taxon>
        <taxon>Actinomycetes</taxon>
        <taxon>Streptosporangiales</taxon>
        <taxon>Thermomonosporaceae</taxon>
        <taxon>Actinomadura</taxon>
    </lineage>
</organism>
<dbReference type="GO" id="GO:0006508">
    <property type="term" value="P:proteolysis"/>
    <property type="evidence" value="ECO:0007669"/>
    <property type="project" value="InterPro"/>
</dbReference>
<name>A0A7Y9EHS4_9ACTN</name>
<dbReference type="EMBL" id="JACCBA010000001">
    <property type="protein sequence ID" value="NYD48026.1"/>
    <property type="molecule type" value="Genomic_DNA"/>
</dbReference>
<evidence type="ECO:0000259" key="2">
    <source>
        <dbReference type="Pfam" id="PF00656"/>
    </source>
</evidence>
<dbReference type="Gene3D" id="3.40.50.1460">
    <property type="match status" value="1"/>
</dbReference>
<dbReference type="AlphaFoldDB" id="A0A7Y9EHS4"/>
<proteinExistence type="predicted"/>
<evidence type="ECO:0000259" key="3">
    <source>
        <dbReference type="Pfam" id="PF04760"/>
    </source>
</evidence>
<dbReference type="SUPFAM" id="SSF52129">
    <property type="entry name" value="Caspase-like"/>
    <property type="match status" value="1"/>
</dbReference>
<evidence type="ECO:0000256" key="1">
    <source>
        <dbReference type="SAM" id="MobiDB-lite"/>
    </source>
</evidence>
<dbReference type="InterPro" id="IPR029030">
    <property type="entry name" value="Caspase-like_dom_sf"/>
</dbReference>
<sequence>MAKVRVYELAKEFRVESKIIMRRLAEMGEHVRSASSVIDAPIAKRLAADFEHNPELYKNEPTVYELAGRLNVSAEAILSTLTEWGQGAYSEHSTLDTQMVNQLSAAHRHKSLTVKPPPHRSIPAVSYAVLDQQQVLLVNSENPCLKVVKRLLDGLGFQTVTADLYEVTSGNIRLNSISCMILLFRLDSKMDHQDVYEVSALQNRPPAILLGDPYSIAIRQVAEACKFEDVVGVNELDENGALLRKSIQYAISLREGRRLKNGLDKSRSGRQENTMRGRLPDRGKSSVILMGAARYKDPALHELPAVRNNLTQLASALSDPRFGGFAGDRVHTILNPELNDGGVISQIAEQTQDALLFYFSGHGLLEADGEFFLALRESRAMKPRFSAFPYQWIRSMMLESPARSRIVILDCCFAGRAMEAMADQSSALVGQLDVAGAYTLAATAPNRTARAPKNHRYTAFSGELIRILSSGVANAGPLLRIADIYAPLTHSLRMRNYPLPHQQGTDTVADLALVKNRASY</sequence>
<dbReference type="Proteomes" id="UP000529783">
    <property type="component" value="Unassembled WGS sequence"/>
</dbReference>
<feature type="domain" description="Peptidase C14 caspase" evidence="2">
    <location>
        <begin position="302"/>
        <end position="471"/>
    </location>
</feature>
<evidence type="ECO:0008006" key="6">
    <source>
        <dbReference type="Google" id="ProtNLM"/>
    </source>
</evidence>